<dbReference type="GO" id="GO:0006935">
    <property type="term" value="P:chemotaxis"/>
    <property type="evidence" value="ECO:0007669"/>
    <property type="project" value="UniProtKB-ARBA"/>
</dbReference>
<dbReference type="PANTHER" id="PTHR32089:SF120">
    <property type="entry name" value="METHYL-ACCEPTING CHEMOTAXIS PROTEIN TLPQ"/>
    <property type="match status" value="1"/>
</dbReference>
<dbReference type="InterPro" id="IPR007891">
    <property type="entry name" value="CHASE3"/>
</dbReference>
<name>A0A0U4W600_9PSED</name>
<dbReference type="CDD" id="cd06225">
    <property type="entry name" value="HAMP"/>
    <property type="match status" value="2"/>
</dbReference>
<comment type="similarity">
    <text evidence="9">Belongs to the methyl-accepting chemotaxis (MCP) protein family.</text>
</comment>
<evidence type="ECO:0000259" key="12">
    <source>
        <dbReference type="PROSITE" id="PS50111"/>
    </source>
</evidence>
<dbReference type="PROSITE" id="PS50885">
    <property type="entry name" value="HAMP"/>
    <property type="match status" value="2"/>
</dbReference>
<keyword evidence="2" id="KW-1003">Cell membrane</keyword>
<feature type="domain" description="HAMP" evidence="13">
    <location>
        <begin position="270"/>
        <end position="322"/>
    </location>
</feature>
<dbReference type="KEGG" id="por:APT59_13760"/>
<feature type="domain" description="Methyl-accepting transducer" evidence="12">
    <location>
        <begin position="327"/>
        <end position="563"/>
    </location>
</feature>
<sequence length="601" mass="65104">MLNNIRIQNKLFAGFAAIIALVVLLLWLTYASLQSLVDANRWDRHTAEVLLSVTALDNNLLEARAKVRNYWYSGAAADAEVARQALPLLMAAVRVPQRLTQDNPEQQQRLARLTADLDSWRQQTFEPLLRLRDTGNLSPAQLANEPLITALISQVAAMRQQIQSIADDERHLSAQRADHTEEVRSQLTWTLVAGGSFCVLLAALIAWLLSHHLLRSIRALTDTVARISAGESSARVKVQGRDELGQVGLAFNQMAQQIQDDHAREQALMQRLRADVDDLLGVVNKAAAGDLTGRTAVSGDDAIGQLARGLGKMIEDLRGMIAKVQRAGIQVTSSTTEIAASSRQQEATSIEQAQTSVEVLSTTREIAANANALVRTMEEAVQVADETTNGAVQARTSLTSMDGTMQRMVAATDSINAKLAALSEKSSHINKVLTTITKVADQTNLLSLNAAIEAEKAGEAGRGFSVVATEIRRLSDQTTAATDDIEQMLKDMNSAVSASVMGMDKFSEEIRRSVQEVASVSDQLAEVIEDVQKLPARFDIVLEGMQSQAIGAGQIAETITQLNDSTQQTTEALKATSEAVQYLQQAAQDLQSSVATFSVTR</sequence>
<dbReference type="Pfam" id="PF05227">
    <property type="entry name" value="CHASE3"/>
    <property type="match status" value="1"/>
</dbReference>
<evidence type="ECO:0000256" key="10">
    <source>
        <dbReference type="PROSITE-ProRule" id="PRU00284"/>
    </source>
</evidence>
<keyword evidence="3" id="KW-0488">Methylation</keyword>
<dbReference type="EMBL" id="CP013987">
    <property type="protein sequence ID" value="ALZ85206.1"/>
    <property type="molecule type" value="Genomic_DNA"/>
</dbReference>
<dbReference type="PROSITE" id="PS50111">
    <property type="entry name" value="CHEMOTAXIS_TRANSDUC_2"/>
    <property type="match status" value="1"/>
</dbReference>
<dbReference type="SUPFAM" id="SSF158472">
    <property type="entry name" value="HAMP domain-like"/>
    <property type="match status" value="1"/>
</dbReference>
<protein>
    <submittedName>
        <fullName evidence="14">Chemotaxis protein</fullName>
    </submittedName>
</protein>
<dbReference type="AlphaFoldDB" id="A0A0U4W600"/>
<gene>
    <name evidence="14" type="ORF">APT59_13760</name>
</gene>
<keyword evidence="8 10" id="KW-0807">Transducer</keyword>
<evidence type="ECO:0000256" key="2">
    <source>
        <dbReference type="ARBA" id="ARBA00022475"/>
    </source>
</evidence>
<comment type="subcellular location">
    <subcellularLocation>
        <location evidence="1">Cell membrane</location>
    </subcellularLocation>
</comment>
<keyword evidence="5 11" id="KW-0812">Transmembrane</keyword>
<keyword evidence="7 11" id="KW-0472">Membrane</keyword>
<dbReference type="SUPFAM" id="SSF58104">
    <property type="entry name" value="Methyl-accepting chemotaxis protein (MCP) signaling domain"/>
    <property type="match status" value="1"/>
</dbReference>
<dbReference type="Pfam" id="PF00672">
    <property type="entry name" value="HAMP"/>
    <property type="match status" value="2"/>
</dbReference>
<dbReference type="InterPro" id="IPR004089">
    <property type="entry name" value="MCPsignal_dom"/>
</dbReference>
<dbReference type="InterPro" id="IPR003660">
    <property type="entry name" value="HAMP_dom"/>
</dbReference>
<keyword evidence="6 11" id="KW-1133">Transmembrane helix</keyword>
<dbReference type="SMART" id="SM00304">
    <property type="entry name" value="HAMP"/>
    <property type="match status" value="2"/>
</dbReference>
<dbReference type="GO" id="GO:0007165">
    <property type="term" value="P:signal transduction"/>
    <property type="evidence" value="ECO:0007669"/>
    <property type="project" value="UniProtKB-KW"/>
</dbReference>
<accession>A0A0U4W600</accession>
<dbReference type="Gene3D" id="6.10.340.10">
    <property type="match status" value="1"/>
</dbReference>
<evidence type="ECO:0000256" key="1">
    <source>
        <dbReference type="ARBA" id="ARBA00004236"/>
    </source>
</evidence>
<evidence type="ECO:0000313" key="15">
    <source>
        <dbReference type="Proteomes" id="UP000064137"/>
    </source>
</evidence>
<feature type="transmembrane region" description="Helical" evidence="11">
    <location>
        <begin position="187"/>
        <end position="209"/>
    </location>
</feature>
<evidence type="ECO:0000256" key="8">
    <source>
        <dbReference type="ARBA" id="ARBA00023224"/>
    </source>
</evidence>
<feature type="domain" description="HAMP" evidence="13">
    <location>
        <begin position="211"/>
        <end position="263"/>
    </location>
</feature>
<evidence type="ECO:0000256" key="3">
    <source>
        <dbReference type="ARBA" id="ARBA00022481"/>
    </source>
</evidence>
<evidence type="ECO:0000313" key="14">
    <source>
        <dbReference type="EMBL" id="ALZ85206.1"/>
    </source>
</evidence>
<organism evidence="14 15">
    <name type="scientific">Pseudomonas oryzihabitans</name>
    <dbReference type="NCBI Taxonomy" id="47885"/>
    <lineage>
        <taxon>Bacteria</taxon>
        <taxon>Pseudomonadati</taxon>
        <taxon>Pseudomonadota</taxon>
        <taxon>Gammaproteobacteria</taxon>
        <taxon>Pseudomonadales</taxon>
        <taxon>Pseudomonadaceae</taxon>
        <taxon>Pseudomonas</taxon>
    </lineage>
</organism>
<dbReference type="RefSeq" id="WP_059315372.1">
    <property type="nucleotide sequence ID" value="NZ_CP013987.1"/>
</dbReference>
<dbReference type="Proteomes" id="UP000064137">
    <property type="component" value="Chromosome"/>
</dbReference>
<dbReference type="GO" id="GO:0005886">
    <property type="term" value="C:plasma membrane"/>
    <property type="evidence" value="ECO:0007669"/>
    <property type="project" value="UniProtKB-SubCell"/>
</dbReference>
<evidence type="ECO:0000256" key="4">
    <source>
        <dbReference type="ARBA" id="ARBA00022500"/>
    </source>
</evidence>
<proteinExistence type="inferred from homology"/>
<reference evidence="14 15" key="1">
    <citation type="submission" date="2016-01" db="EMBL/GenBank/DDBJ databases">
        <title>Annotation of Pseudomonas oryzihabitans USDA-ARS-USMARC-56511.</title>
        <authorList>
            <person name="Harhay G.P."/>
            <person name="Harhay D.M."/>
            <person name="Smith T.P.L."/>
            <person name="Bono J.L."/>
            <person name="Heaton M.P."/>
            <person name="Clawson M.L."/>
            <person name="Chitko-Mckown C.G."/>
            <person name="Capik S.F."/>
            <person name="DeDonder K.D."/>
            <person name="Apley M.D."/>
            <person name="Lubbers B.V."/>
            <person name="White B.J."/>
            <person name="Larson R.L."/>
        </authorList>
    </citation>
    <scope>NUCLEOTIDE SEQUENCE [LARGE SCALE GENOMIC DNA]</scope>
    <source>
        <strain evidence="14 15">USDA-ARS-USMARC-56511</strain>
    </source>
</reference>
<dbReference type="PANTHER" id="PTHR32089">
    <property type="entry name" value="METHYL-ACCEPTING CHEMOTAXIS PROTEIN MCPB"/>
    <property type="match status" value="1"/>
</dbReference>
<dbReference type="Gene3D" id="1.10.287.950">
    <property type="entry name" value="Methyl-accepting chemotaxis protein"/>
    <property type="match status" value="1"/>
</dbReference>
<dbReference type="Pfam" id="PF00015">
    <property type="entry name" value="MCPsignal"/>
    <property type="match status" value="1"/>
</dbReference>
<keyword evidence="4" id="KW-0145">Chemotaxis</keyword>
<evidence type="ECO:0000256" key="11">
    <source>
        <dbReference type="SAM" id="Phobius"/>
    </source>
</evidence>
<evidence type="ECO:0000259" key="13">
    <source>
        <dbReference type="PROSITE" id="PS50885"/>
    </source>
</evidence>
<evidence type="ECO:0000256" key="7">
    <source>
        <dbReference type="ARBA" id="ARBA00023136"/>
    </source>
</evidence>
<evidence type="ECO:0000256" key="6">
    <source>
        <dbReference type="ARBA" id="ARBA00022989"/>
    </source>
</evidence>
<dbReference type="SMART" id="SM00283">
    <property type="entry name" value="MA"/>
    <property type="match status" value="1"/>
</dbReference>
<dbReference type="Gene3D" id="1.20.1440.210">
    <property type="match status" value="1"/>
</dbReference>
<dbReference type="OrthoDB" id="2489132at2"/>
<evidence type="ECO:0000256" key="5">
    <source>
        <dbReference type="ARBA" id="ARBA00022692"/>
    </source>
</evidence>
<evidence type="ECO:0000256" key="9">
    <source>
        <dbReference type="ARBA" id="ARBA00029447"/>
    </source>
</evidence>